<dbReference type="RefSeq" id="WP_091615390.1">
    <property type="nucleotide sequence ID" value="NZ_FMCX01000012.1"/>
</dbReference>
<organism evidence="2 3">
    <name type="scientific">Micromonospora mirobrigensis</name>
    <dbReference type="NCBI Taxonomy" id="262898"/>
    <lineage>
        <taxon>Bacteria</taxon>
        <taxon>Bacillati</taxon>
        <taxon>Actinomycetota</taxon>
        <taxon>Actinomycetes</taxon>
        <taxon>Micromonosporales</taxon>
        <taxon>Micromonosporaceae</taxon>
        <taxon>Micromonospora</taxon>
    </lineage>
</organism>
<dbReference type="OrthoDB" id="4420885at2"/>
<keyword evidence="3" id="KW-1185">Reference proteome</keyword>
<evidence type="ECO:0000313" key="3">
    <source>
        <dbReference type="Proteomes" id="UP000199504"/>
    </source>
</evidence>
<evidence type="ECO:0000259" key="1">
    <source>
        <dbReference type="Pfam" id="PF03435"/>
    </source>
</evidence>
<name>A0A1C5AKY1_9ACTN</name>
<dbReference type="InterPro" id="IPR005097">
    <property type="entry name" value="Sacchrp_dh_NADP-bd"/>
</dbReference>
<accession>A0A1C5AKY1</accession>
<dbReference type="AlphaFoldDB" id="A0A1C5AKY1"/>
<dbReference type="Pfam" id="PF03435">
    <property type="entry name" value="Sacchrp_dh_NADP"/>
    <property type="match status" value="1"/>
</dbReference>
<evidence type="ECO:0000313" key="2">
    <source>
        <dbReference type="EMBL" id="SCF45892.1"/>
    </source>
</evidence>
<dbReference type="PANTHER" id="PTHR43796:SF2">
    <property type="entry name" value="CARBOXYNORSPERMIDINE SYNTHASE"/>
    <property type="match status" value="1"/>
</dbReference>
<dbReference type="Gene3D" id="3.30.360.10">
    <property type="entry name" value="Dihydrodipicolinate Reductase, domain 2"/>
    <property type="match status" value="1"/>
</dbReference>
<proteinExistence type="predicted"/>
<feature type="domain" description="Saccharopine dehydrogenase NADP binding" evidence="1">
    <location>
        <begin position="3"/>
        <end position="122"/>
    </location>
</feature>
<dbReference type="STRING" id="262898.GA0070564_11253"/>
<protein>
    <submittedName>
        <fullName evidence="2">Saccharopine dehydrogenase, NADP-dependent</fullName>
    </submittedName>
</protein>
<dbReference type="InterPro" id="IPR036291">
    <property type="entry name" value="NAD(P)-bd_dom_sf"/>
</dbReference>
<dbReference type="PANTHER" id="PTHR43796">
    <property type="entry name" value="CARBOXYNORSPERMIDINE SYNTHASE"/>
    <property type="match status" value="1"/>
</dbReference>
<dbReference type="EMBL" id="FMCX01000012">
    <property type="protein sequence ID" value="SCF45892.1"/>
    <property type="molecule type" value="Genomic_DNA"/>
</dbReference>
<gene>
    <name evidence="2" type="ORF">GA0070564_11253</name>
</gene>
<reference evidence="3" key="1">
    <citation type="submission" date="2016-06" db="EMBL/GenBank/DDBJ databases">
        <authorList>
            <person name="Varghese N."/>
            <person name="Submissions Spin"/>
        </authorList>
    </citation>
    <scope>NUCLEOTIDE SEQUENCE [LARGE SCALE GENOMIC DNA]</scope>
    <source>
        <strain evidence="3">DSM 44830</strain>
    </source>
</reference>
<sequence length="375" mass="38666">MKVLVLGAGTVGSAVVDGLVSRGHDRVTVADRDGASLERITGTHPVSALRLDVTDTDALTGALEPVDIVISTVGPFYRFGTTVLEAAIQSRTHYVDVADDPMPTLELLALHDRAAAAGIAAVVGAGASPGLSNILAVLAARRLDTVHRIVTAWPEDPVEDIAALGPASSAATVHWVHQFAHPVPALRGGTIVSVAPLTPVPLAIPGVGLVQGSLVGHPEAVTMQRAFPELLDSTNCMLMRPGDVSILHEVADAVARGASEEEGAALLRASFMAPALDRGPEPAVMTLLALAEGVRDGRPASSVAMLRALRDRGMGPITALPAVVTAELVIRSPRVGVHPPEVAVEPELLLGGLLRHVPGADTVDQLVSVLDEPSA</sequence>
<dbReference type="Gene3D" id="3.40.50.720">
    <property type="entry name" value="NAD(P)-binding Rossmann-like Domain"/>
    <property type="match status" value="1"/>
</dbReference>
<dbReference type="Proteomes" id="UP000199504">
    <property type="component" value="Unassembled WGS sequence"/>
</dbReference>
<dbReference type="SUPFAM" id="SSF51735">
    <property type="entry name" value="NAD(P)-binding Rossmann-fold domains"/>
    <property type="match status" value="1"/>
</dbReference>